<dbReference type="PROSITE" id="PS51819">
    <property type="entry name" value="VOC"/>
    <property type="match status" value="1"/>
</dbReference>
<name>A0AAJ1J421_XENBV</name>
<dbReference type="Proteomes" id="UP001222434">
    <property type="component" value="Unassembled WGS sequence"/>
</dbReference>
<dbReference type="RefSeq" id="WP_274711367.1">
    <property type="nucleotide sequence ID" value="NZ_JAILSM010000013.1"/>
</dbReference>
<evidence type="ECO:0000256" key="5">
    <source>
        <dbReference type="SAM" id="Phobius"/>
    </source>
</evidence>
<dbReference type="InterPro" id="IPR037523">
    <property type="entry name" value="VOC_core"/>
</dbReference>
<keyword evidence="5" id="KW-0812">Transmembrane</keyword>
<feature type="domain" description="VOC" evidence="6">
    <location>
        <begin position="17"/>
        <end position="145"/>
    </location>
</feature>
<dbReference type="GO" id="GO:0003868">
    <property type="term" value="F:4-hydroxyphenylpyruvate dioxygenase activity"/>
    <property type="evidence" value="ECO:0007669"/>
    <property type="project" value="InterPro"/>
</dbReference>
<evidence type="ECO:0000256" key="3">
    <source>
        <dbReference type="ARBA" id="ARBA00022737"/>
    </source>
</evidence>
<keyword evidence="4" id="KW-0408">Iron</keyword>
<organism evidence="7 8">
    <name type="scientific">Xenorhabdus bovienii</name>
    <name type="common">Xenorhabdus nematophila subsp. bovienii</name>
    <dbReference type="NCBI Taxonomy" id="40576"/>
    <lineage>
        <taxon>Bacteria</taxon>
        <taxon>Pseudomonadati</taxon>
        <taxon>Pseudomonadota</taxon>
        <taxon>Gammaproteobacteria</taxon>
        <taxon>Enterobacterales</taxon>
        <taxon>Morganellaceae</taxon>
        <taxon>Xenorhabdus</taxon>
    </lineage>
</organism>
<keyword evidence="5" id="KW-1133">Transmembrane helix</keyword>
<dbReference type="InterPro" id="IPR004360">
    <property type="entry name" value="Glyas_Fos-R_dOase_dom"/>
</dbReference>
<comment type="cofactor">
    <cofactor evidence="1">
        <name>Fe cation</name>
        <dbReference type="ChEBI" id="CHEBI:24875"/>
    </cofactor>
</comment>
<reference evidence="7" key="2">
    <citation type="journal article" date="2022" name="J. Evol. Biol.">
        <title>Pre- and post-association barriers to host switching in sympatric mutualists.</title>
        <authorList>
            <person name="Dinges Z.M."/>
            <person name="Phillips R.K."/>
            <person name="Lively C.M."/>
            <person name="Bashey F."/>
        </authorList>
    </citation>
    <scope>NUCLEOTIDE SEQUENCE</scope>
    <source>
        <strain evidence="7">MC_266_E_2016</strain>
    </source>
</reference>
<evidence type="ECO:0000256" key="1">
    <source>
        <dbReference type="ARBA" id="ARBA00001962"/>
    </source>
</evidence>
<comment type="similarity">
    <text evidence="2">Belongs to the 4HPPD family.</text>
</comment>
<evidence type="ECO:0000259" key="6">
    <source>
        <dbReference type="PROSITE" id="PS51819"/>
    </source>
</evidence>
<dbReference type="SUPFAM" id="SSF54593">
    <property type="entry name" value="Glyoxalase/Bleomycin resistance protein/Dihydroxybiphenyl dioxygenase"/>
    <property type="match status" value="1"/>
</dbReference>
<dbReference type="AlphaFoldDB" id="A0AAJ1J421"/>
<comment type="caution">
    <text evidence="7">The sequence shown here is derived from an EMBL/GenBank/DDBJ whole genome shotgun (WGS) entry which is preliminary data.</text>
</comment>
<sequence>MTENHNYFTGIAKKYKRIDHIAIAVVSLDKALSMYVGVLGFTFVERRVTTGLVTAMESAVLQGNGYTIVLLQGTEPQSQITQYIEQYGPGVQHIAFEVDDLEEIVKELTENGIQFSTQIIKGGNLKQIFTKRDCESGMMFEFIERYGEGFEENNINSLFRQLEETQQI</sequence>
<evidence type="ECO:0000256" key="2">
    <source>
        <dbReference type="ARBA" id="ARBA00005877"/>
    </source>
</evidence>
<accession>A0AAJ1J421</accession>
<dbReference type="Gene3D" id="3.10.180.10">
    <property type="entry name" value="2,3-Dihydroxybiphenyl 1,2-Dioxygenase, domain 1"/>
    <property type="match status" value="1"/>
</dbReference>
<gene>
    <name evidence="7" type="ORF">KKJ01_01135</name>
</gene>
<evidence type="ECO:0000256" key="4">
    <source>
        <dbReference type="ARBA" id="ARBA00023004"/>
    </source>
</evidence>
<dbReference type="EMBL" id="JAILSO010000002">
    <property type="protein sequence ID" value="MDE1476884.1"/>
    <property type="molecule type" value="Genomic_DNA"/>
</dbReference>
<evidence type="ECO:0000313" key="8">
    <source>
        <dbReference type="Proteomes" id="UP001222434"/>
    </source>
</evidence>
<feature type="transmembrane region" description="Helical" evidence="5">
    <location>
        <begin position="21"/>
        <end position="44"/>
    </location>
</feature>
<dbReference type="GO" id="GO:0006572">
    <property type="term" value="P:L-tyrosine catabolic process"/>
    <property type="evidence" value="ECO:0007669"/>
    <property type="project" value="TreeGrafter"/>
</dbReference>
<evidence type="ECO:0000313" key="7">
    <source>
        <dbReference type="EMBL" id="MDE1476884.1"/>
    </source>
</evidence>
<dbReference type="Pfam" id="PF00903">
    <property type="entry name" value="Glyoxalase"/>
    <property type="match status" value="1"/>
</dbReference>
<keyword evidence="5" id="KW-0472">Membrane</keyword>
<dbReference type="InterPro" id="IPR029068">
    <property type="entry name" value="Glyas_Bleomycin-R_OHBP_Dase"/>
</dbReference>
<reference evidence="7" key="1">
    <citation type="submission" date="2021-08" db="EMBL/GenBank/DDBJ databases">
        <authorList>
            <person name="Papudeshi B."/>
            <person name="Bashey-Visser F."/>
        </authorList>
    </citation>
    <scope>NUCLEOTIDE SEQUENCE</scope>
    <source>
        <strain evidence="7">MC_266_E_2016</strain>
    </source>
</reference>
<dbReference type="PANTHER" id="PTHR11959">
    <property type="entry name" value="4-HYDROXYPHENYLPYRUVATE DIOXYGENASE"/>
    <property type="match status" value="1"/>
</dbReference>
<dbReference type="InterPro" id="IPR005956">
    <property type="entry name" value="4OHPhenylPyrv_dOase"/>
</dbReference>
<protein>
    <submittedName>
        <fullName evidence="7">VOC family protein</fullName>
    </submittedName>
</protein>
<proteinExistence type="inferred from homology"/>
<keyword evidence="3" id="KW-0677">Repeat</keyword>
<dbReference type="PANTHER" id="PTHR11959:SF1">
    <property type="entry name" value="4-HYDROXYPHENYLPYRUVATE DIOXYGENASE"/>
    <property type="match status" value="1"/>
</dbReference>